<name>A0A6H1ZLU9_9ZZZZ</name>
<dbReference type="AlphaFoldDB" id="A0A6H1ZLU9"/>
<protein>
    <submittedName>
        <fullName evidence="1">Uncharacterized protein</fullName>
    </submittedName>
</protein>
<organism evidence="1">
    <name type="scientific">viral metagenome</name>
    <dbReference type="NCBI Taxonomy" id="1070528"/>
    <lineage>
        <taxon>unclassified sequences</taxon>
        <taxon>metagenomes</taxon>
        <taxon>organismal metagenomes</taxon>
    </lineage>
</organism>
<dbReference type="EMBL" id="MT144108">
    <property type="protein sequence ID" value="QJA48903.1"/>
    <property type="molecule type" value="Genomic_DNA"/>
</dbReference>
<gene>
    <name evidence="1" type="ORF">TM448A01190_0015</name>
</gene>
<evidence type="ECO:0000313" key="1">
    <source>
        <dbReference type="EMBL" id="QJA48903.1"/>
    </source>
</evidence>
<sequence>MSVTIGNPIVITSGTANTEIRGNYKVNRVIWKQPDLVTSSFVITKKTSGGPELLNLGVEVSGQSQTADFDTVWWNDPFVKYMPTGTAYIYTK</sequence>
<accession>A0A6H1ZLU9</accession>
<proteinExistence type="predicted"/>
<reference evidence="1" key="1">
    <citation type="submission" date="2020-03" db="EMBL/GenBank/DDBJ databases">
        <title>The deep terrestrial virosphere.</title>
        <authorList>
            <person name="Holmfeldt K."/>
            <person name="Nilsson E."/>
            <person name="Simone D."/>
            <person name="Lopez-Fernandez M."/>
            <person name="Wu X."/>
            <person name="de Brujin I."/>
            <person name="Lundin D."/>
            <person name="Andersson A."/>
            <person name="Bertilsson S."/>
            <person name="Dopson M."/>
        </authorList>
    </citation>
    <scope>NUCLEOTIDE SEQUENCE</scope>
    <source>
        <strain evidence="1">TM448A01190</strain>
    </source>
</reference>